<dbReference type="Proteomes" id="UP000019434">
    <property type="component" value="Chromosome"/>
</dbReference>
<gene>
    <name evidence="1" type="ORF">BD01_0105</name>
</gene>
<keyword evidence="2" id="KW-1185">Reference proteome</keyword>
<dbReference type="HOGENOM" id="CLU_923236_0_0_2"/>
<organism evidence="1 2">
    <name type="scientific">Thermococcus nautili</name>
    <dbReference type="NCBI Taxonomy" id="195522"/>
    <lineage>
        <taxon>Archaea</taxon>
        <taxon>Methanobacteriati</taxon>
        <taxon>Methanobacteriota</taxon>
        <taxon>Thermococci</taxon>
        <taxon>Thermococcales</taxon>
        <taxon>Thermococcaceae</taxon>
        <taxon>Thermococcus</taxon>
    </lineage>
</organism>
<dbReference type="eggNOG" id="arCOG05855">
    <property type="taxonomic scope" value="Archaea"/>
</dbReference>
<evidence type="ECO:0000313" key="1">
    <source>
        <dbReference type="EMBL" id="AHL21736.1"/>
    </source>
</evidence>
<proteinExistence type="predicted"/>
<dbReference type="EMBL" id="CP007264">
    <property type="protein sequence ID" value="AHL21736.1"/>
    <property type="molecule type" value="Genomic_DNA"/>
</dbReference>
<dbReference type="STRING" id="195522.BD01_0105"/>
<protein>
    <submittedName>
        <fullName evidence="1">Uncharacterized protein</fullName>
    </submittedName>
</protein>
<name>W8NZ89_9EURY</name>
<reference evidence="1 2" key="1">
    <citation type="submission" date="2014-02" db="EMBL/GenBank/DDBJ databases">
        <title>Genome Sequence of an Hyperthermophilic Archaeon, Thermococcus nautili 30-1, producing viral vesicles.</title>
        <authorList>
            <person name="Oberto J."/>
            <person name="Gaudin M."/>
            <person name="Cossu M."/>
            <person name="Gorlas A."/>
            <person name="Slesarev A."/>
            <person name="Marguet E."/>
            <person name="Forterre P."/>
        </authorList>
    </citation>
    <scope>NUCLEOTIDE SEQUENCE [LARGE SCALE GENOMIC DNA]</scope>
    <source>
        <strain evidence="1 2">30-1</strain>
    </source>
</reference>
<accession>W8NZ89</accession>
<dbReference type="KEGG" id="tnu:BD01_0105"/>
<dbReference type="RefSeq" id="WP_042688825.1">
    <property type="nucleotide sequence ID" value="NZ_CP007264.1"/>
</dbReference>
<dbReference type="AlphaFoldDB" id="W8NZ89"/>
<dbReference type="OrthoDB" id="85161at2157"/>
<sequence>MRHSRIAVKVLDGEEPVFYDPVYHGRTLKVFGMDDYPVRFLSYVIGEYRKLGYSAVVFDTTGEVEGDFDEVIEVRDGASLGLDPIKLYKAGYFDPYTAVTIVQTLYGLDRALTDRLYVDVLLGKVSSVPEAVKRNEKYSEVILESYTPLDEALYSGEPPKLEGSVRVNLGETRSITLVGIAFLTLAAAFEKRRETVVGLVDGAVLGYTTAGSAAMPLLTRPLKRRVTVVASQYVLDSLLNIAGPTLLLYHDPDVQSLVYETSGVPPGPTRKFVGKKAGTLITRSPESVDVLHGGLPEGVLR</sequence>
<evidence type="ECO:0000313" key="2">
    <source>
        <dbReference type="Proteomes" id="UP000019434"/>
    </source>
</evidence>
<dbReference type="GeneID" id="82169927"/>